<dbReference type="RefSeq" id="WP_036774583.1">
    <property type="nucleotide sequence ID" value="NZ_CP012508.1"/>
</dbReference>
<feature type="domain" description="HTH cro/C1-type" evidence="4">
    <location>
        <begin position="16"/>
        <end position="70"/>
    </location>
</feature>
<dbReference type="PANTHER" id="PTHR40661:SF3">
    <property type="entry name" value="FELS-1 PROPHAGE TRANSCRIPTIONAL REGULATOR"/>
    <property type="match status" value="1"/>
</dbReference>
<evidence type="ECO:0000313" key="6">
    <source>
        <dbReference type="Proteomes" id="UP000029558"/>
    </source>
</evidence>
<dbReference type="Pfam" id="PF13443">
    <property type="entry name" value="HTH_26"/>
    <property type="match status" value="1"/>
</dbReference>
<evidence type="ECO:0000256" key="2">
    <source>
        <dbReference type="ARBA" id="ARBA00023125"/>
    </source>
</evidence>
<dbReference type="PANTHER" id="PTHR40661">
    <property type="match status" value="1"/>
</dbReference>
<protein>
    <submittedName>
        <fullName evidence="5">Peptidase S24-like family protein</fullName>
    </submittedName>
</protein>
<proteinExistence type="predicted"/>
<keyword evidence="2" id="KW-0238">DNA-binding</keyword>
<dbReference type="GO" id="GO:0003677">
    <property type="term" value="F:DNA binding"/>
    <property type="evidence" value="ECO:0007669"/>
    <property type="project" value="UniProtKB-KW"/>
</dbReference>
<sequence length="216" mass="24275">MNQKSTVKGNKNCVPLKILMDKNSVSVQELSNNTGLTRPTINSILKGTSNPTLTSLTAISQYFGITIGQLLGEETISEDLNSLEPDESFWISYPVYQWHEIYTVIKSNQEIQVSCIIKSDIDISKSSFAVVMNDSSMEPFISKGSTLIFDPKRKPYDSAFIIAYIHKANDIIFKQLHINKPHQFLTSTNRKIPSENIKLSDNDEIIAVLAEMKKTI</sequence>
<dbReference type="SMART" id="SM00530">
    <property type="entry name" value="HTH_XRE"/>
    <property type="match status" value="1"/>
</dbReference>
<dbReference type="Gene3D" id="1.10.260.40">
    <property type="entry name" value="lambda repressor-like DNA-binding domains"/>
    <property type="match status" value="1"/>
</dbReference>
<organism evidence="5 6">
    <name type="scientific">Piscirickettsia salmonis</name>
    <dbReference type="NCBI Taxonomy" id="1238"/>
    <lineage>
        <taxon>Bacteria</taxon>
        <taxon>Pseudomonadati</taxon>
        <taxon>Pseudomonadota</taxon>
        <taxon>Gammaproteobacteria</taxon>
        <taxon>Thiotrichales</taxon>
        <taxon>Piscirickettsiaceae</taxon>
        <taxon>Piscirickettsia</taxon>
    </lineage>
</organism>
<evidence type="ECO:0000256" key="3">
    <source>
        <dbReference type="ARBA" id="ARBA00023163"/>
    </source>
</evidence>
<dbReference type="AlphaFoldDB" id="A0AAC8VJ92"/>
<gene>
    <name evidence="5" type="ORF">KU39_2349</name>
</gene>
<keyword evidence="3" id="KW-0804">Transcription</keyword>
<evidence type="ECO:0000313" key="5">
    <source>
        <dbReference type="EMBL" id="ALB23527.1"/>
    </source>
</evidence>
<dbReference type="InterPro" id="IPR036286">
    <property type="entry name" value="LexA/Signal_pep-like_sf"/>
</dbReference>
<evidence type="ECO:0000259" key="4">
    <source>
        <dbReference type="PROSITE" id="PS50943"/>
    </source>
</evidence>
<name>A0AAC8VJ92_PISSA</name>
<dbReference type="CDD" id="cd06529">
    <property type="entry name" value="S24_LexA-like"/>
    <property type="match status" value="1"/>
</dbReference>
<dbReference type="InterPro" id="IPR001387">
    <property type="entry name" value="Cro/C1-type_HTH"/>
</dbReference>
<reference evidence="5 6" key="1">
    <citation type="journal article" date="2014" name="Genome Announc.">
        <title>Comparative Genome Analysis of Two Isolates of the Fish Pathogen Piscirickettsia salmonis from Different Hosts Reveals Major Differences in Virulence-Associated Secretion Systems.</title>
        <authorList>
            <person name="Bohle H."/>
            <person name="Henriquez P."/>
            <person name="Grothusen H."/>
            <person name="Navas E."/>
            <person name="Sandoval A."/>
            <person name="Bustamante F."/>
            <person name="Bustos P."/>
            <person name="Mancilla M."/>
        </authorList>
    </citation>
    <scope>NUCLEOTIDE SEQUENCE [LARGE SCALE GENOMIC DNA]</scope>
    <source>
        <strain evidence="6">B1-32597</strain>
    </source>
</reference>
<evidence type="ECO:0000256" key="1">
    <source>
        <dbReference type="ARBA" id="ARBA00023015"/>
    </source>
</evidence>
<dbReference type="Pfam" id="PF00717">
    <property type="entry name" value="Peptidase_S24"/>
    <property type="match status" value="1"/>
</dbReference>
<dbReference type="CDD" id="cd00093">
    <property type="entry name" value="HTH_XRE"/>
    <property type="match status" value="1"/>
</dbReference>
<accession>A0AAC8VJ92</accession>
<dbReference type="Gene3D" id="2.10.109.10">
    <property type="entry name" value="Umud Fragment, subunit A"/>
    <property type="match status" value="1"/>
</dbReference>
<dbReference type="EMBL" id="CP012508">
    <property type="protein sequence ID" value="ALB23527.1"/>
    <property type="molecule type" value="Genomic_DNA"/>
</dbReference>
<dbReference type="PROSITE" id="PS50943">
    <property type="entry name" value="HTH_CROC1"/>
    <property type="match status" value="1"/>
</dbReference>
<dbReference type="SUPFAM" id="SSF47413">
    <property type="entry name" value="lambda repressor-like DNA-binding domains"/>
    <property type="match status" value="1"/>
</dbReference>
<dbReference type="InterPro" id="IPR015927">
    <property type="entry name" value="Peptidase_S24_S26A/B/C"/>
</dbReference>
<dbReference type="Proteomes" id="UP000029558">
    <property type="component" value="Chromosome"/>
</dbReference>
<dbReference type="SUPFAM" id="SSF51306">
    <property type="entry name" value="LexA/Signal peptidase"/>
    <property type="match status" value="1"/>
</dbReference>
<dbReference type="InterPro" id="IPR010982">
    <property type="entry name" value="Lambda_DNA-bd_dom_sf"/>
</dbReference>
<dbReference type="InterPro" id="IPR039418">
    <property type="entry name" value="LexA-like"/>
</dbReference>
<keyword evidence="1" id="KW-0805">Transcription regulation</keyword>